<dbReference type="PANTHER" id="PTHR48044">
    <property type="entry name" value="GLYCOSYLTRANSFERASE"/>
    <property type="match status" value="1"/>
</dbReference>
<keyword evidence="3" id="KW-0808">Transferase</keyword>
<evidence type="ECO:0000256" key="2">
    <source>
        <dbReference type="ARBA" id="ARBA00022676"/>
    </source>
</evidence>
<dbReference type="AlphaFoldDB" id="A0A834H5A0"/>
<keyword evidence="8" id="KW-1185">Reference proteome</keyword>
<feature type="domain" description="Glycosyltransferase N-terminal" evidence="6">
    <location>
        <begin position="22"/>
        <end position="253"/>
    </location>
</feature>
<dbReference type="GO" id="GO:0009690">
    <property type="term" value="P:cytokinin metabolic process"/>
    <property type="evidence" value="ECO:0007669"/>
    <property type="project" value="UniProtKB-ARBA"/>
</dbReference>
<reference evidence="7" key="1">
    <citation type="submission" date="2019-11" db="EMBL/GenBank/DDBJ databases">
        <authorList>
            <person name="Liu Y."/>
            <person name="Hou J."/>
            <person name="Li T.-Q."/>
            <person name="Guan C.-H."/>
            <person name="Wu X."/>
            <person name="Wu H.-Z."/>
            <person name="Ling F."/>
            <person name="Zhang R."/>
            <person name="Shi X.-G."/>
            <person name="Ren J.-P."/>
            <person name="Chen E.-F."/>
            <person name="Sun J.-M."/>
        </authorList>
    </citation>
    <scope>NUCLEOTIDE SEQUENCE</scope>
    <source>
        <strain evidence="7">Adult_tree_wgs_1</strain>
        <tissue evidence="7">Leaves</tissue>
    </source>
</reference>
<dbReference type="InterPro" id="IPR035595">
    <property type="entry name" value="UDP_glycos_trans_CS"/>
</dbReference>
<dbReference type="PANTHER" id="PTHR48044:SF7">
    <property type="entry name" value="GLYCOSYLTRANSFERASE"/>
    <property type="match status" value="1"/>
</dbReference>
<evidence type="ECO:0000256" key="3">
    <source>
        <dbReference type="ARBA" id="ARBA00022679"/>
    </source>
</evidence>
<dbReference type="CDD" id="cd03784">
    <property type="entry name" value="GT1_Gtf-like"/>
    <property type="match status" value="1"/>
</dbReference>
<comment type="similarity">
    <text evidence="1">Belongs to the UDP-glycosyltransferase family.</text>
</comment>
<dbReference type="FunFam" id="3.40.50.2000:FF:000060">
    <property type="entry name" value="Glycosyltransferase"/>
    <property type="match status" value="1"/>
</dbReference>
<proteinExistence type="inferred from homology"/>
<sequence length="837" mass="94129">MDVGNIQLDRSHGMSSSSKNAQVEVIVVPFPCHSHLNQLLQLSCLISSSSYNIPVHYATTATHLRQVKLRFNSQTHLQNPNIHFHEFPTPPFLSPPPNPNSSSKFPSHLQPSFDASIQLRDPVADLLREISNTATRVVVIHDYLMAYVVQDAATIPNAESYIFSPVSAFNMSFSLLKDNKSFQSLDELRGLSTIQGNKTPEIQKLFALQADFRSVAAGTIFNSCRSIEGTYLDLVETEMSSRNKKVWAVGPLNSDTKGDKTKSKSQHRCLEWLDQQAPKSVLYISFGTTTTVTDEQIKELALGLEQSKHKFLWILRDADTGDIFVGDVERSPLPEGHFKSWSSSYHLGSTRANSDFIHHLWSYKDDDGIKRRGRDKKEGRRDRRRHPPGSEGSHLDQLLRLSCLIAAHNIPVHYATTATHLRQAKLRFDSQTHLQNSNIHFHEFPTPHFLSPPPIPNSSSKFPSHLQPSFEAAMHLREAAAALLREVSAAARRVVVIHDFLMAYVVQDIGSLPNAESYMFCAVSAFHYSLRFLKDQNSFQVLLDQELKGIPSFEGCSTPEFQNLISLQYDFLSLAAGIIFNSCRAIEGTYIDLSAKEMNSKNKQTWAVGPLNHGTKSDRREISNSRHKCLEWLDKQVPKSVLYVSFGTTTSMADEQIKELAMGLEQSKQKFIWILRDADKADIFTRDVKRAQLPEGYEERVKEFGLVVRDWVPQVEILGHPSTRGFMSHCGWNSCLESITMGVPLAAWPMHSDQPRNAFLVTNILKVGVAVNAWEKRVEIVNSSTIARAVKSLMASKEGEETRKRVEEMGAATRQAVEEGGISCLELYSFIAHITRE</sequence>
<dbReference type="FunFam" id="3.40.50.2000:FF:000238">
    <property type="entry name" value="Glycosyltransferase"/>
    <property type="match status" value="2"/>
</dbReference>
<evidence type="ECO:0000259" key="6">
    <source>
        <dbReference type="Pfam" id="PF26168"/>
    </source>
</evidence>
<keyword evidence="4" id="KW-0284">Flavonoid biosynthesis</keyword>
<evidence type="ECO:0000256" key="4">
    <source>
        <dbReference type="ARBA" id="ARBA00023241"/>
    </source>
</evidence>
<gene>
    <name evidence="7" type="ORF">RHSIM_Rhsim04G0104300</name>
</gene>
<dbReference type="Pfam" id="PF00201">
    <property type="entry name" value="UDPGT"/>
    <property type="match status" value="1"/>
</dbReference>
<accession>A0A834H5A0</accession>
<dbReference type="OrthoDB" id="5835829at2759"/>
<keyword evidence="2" id="KW-0328">Glycosyltransferase</keyword>
<name>A0A834H5A0_RHOSS</name>
<dbReference type="PROSITE" id="PS00375">
    <property type="entry name" value="UDPGT"/>
    <property type="match status" value="1"/>
</dbReference>
<protein>
    <recommendedName>
        <fullName evidence="6">Glycosyltransferase N-terminal domain-containing protein</fullName>
    </recommendedName>
</protein>
<dbReference type="GO" id="GO:0009813">
    <property type="term" value="P:flavonoid biosynthetic process"/>
    <property type="evidence" value="ECO:0007669"/>
    <property type="project" value="UniProtKB-KW"/>
</dbReference>
<dbReference type="GO" id="GO:0016138">
    <property type="term" value="P:glycoside biosynthetic process"/>
    <property type="evidence" value="ECO:0007669"/>
    <property type="project" value="UniProtKB-ARBA"/>
</dbReference>
<dbReference type="Gene3D" id="3.40.50.2000">
    <property type="entry name" value="Glycogen Phosphorylase B"/>
    <property type="match status" value="4"/>
</dbReference>
<dbReference type="InterPro" id="IPR002213">
    <property type="entry name" value="UDP_glucos_trans"/>
</dbReference>
<comment type="caution">
    <text evidence="7">The sequence shown here is derived from an EMBL/GenBank/DDBJ whole genome shotgun (WGS) entry which is preliminary data.</text>
</comment>
<dbReference type="Proteomes" id="UP000626092">
    <property type="component" value="Unassembled WGS sequence"/>
</dbReference>
<evidence type="ECO:0000256" key="5">
    <source>
        <dbReference type="SAM" id="MobiDB-lite"/>
    </source>
</evidence>
<feature type="compositionally biased region" description="Pro residues" evidence="5">
    <location>
        <begin position="88"/>
        <end position="99"/>
    </location>
</feature>
<organism evidence="7 8">
    <name type="scientific">Rhododendron simsii</name>
    <name type="common">Sims's rhododendron</name>
    <dbReference type="NCBI Taxonomy" id="118357"/>
    <lineage>
        <taxon>Eukaryota</taxon>
        <taxon>Viridiplantae</taxon>
        <taxon>Streptophyta</taxon>
        <taxon>Embryophyta</taxon>
        <taxon>Tracheophyta</taxon>
        <taxon>Spermatophyta</taxon>
        <taxon>Magnoliopsida</taxon>
        <taxon>eudicotyledons</taxon>
        <taxon>Gunneridae</taxon>
        <taxon>Pentapetalae</taxon>
        <taxon>asterids</taxon>
        <taxon>Ericales</taxon>
        <taxon>Ericaceae</taxon>
        <taxon>Ericoideae</taxon>
        <taxon>Rhodoreae</taxon>
        <taxon>Rhododendron</taxon>
    </lineage>
</organism>
<feature type="domain" description="Glycosyltransferase N-terminal" evidence="6">
    <location>
        <begin position="393"/>
        <end position="612"/>
    </location>
</feature>
<evidence type="ECO:0000313" key="7">
    <source>
        <dbReference type="EMBL" id="KAF7146507.1"/>
    </source>
</evidence>
<dbReference type="Pfam" id="PF26168">
    <property type="entry name" value="Glyco_transf_N"/>
    <property type="match status" value="2"/>
</dbReference>
<dbReference type="EMBL" id="WJXA01000004">
    <property type="protein sequence ID" value="KAF7146507.1"/>
    <property type="molecule type" value="Genomic_DNA"/>
</dbReference>
<evidence type="ECO:0000313" key="8">
    <source>
        <dbReference type="Proteomes" id="UP000626092"/>
    </source>
</evidence>
<dbReference type="SUPFAM" id="SSF53756">
    <property type="entry name" value="UDP-Glycosyltransferase/glycogen phosphorylase"/>
    <property type="match status" value="2"/>
</dbReference>
<dbReference type="InterPro" id="IPR058980">
    <property type="entry name" value="Glyco_transf_N"/>
</dbReference>
<evidence type="ECO:0000256" key="1">
    <source>
        <dbReference type="ARBA" id="ARBA00009995"/>
    </source>
</evidence>
<feature type="region of interest" description="Disordered" evidence="5">
    <location>
        <begin position="368"/>
        <end position="394"/>
    </location>
</feature>
<feature type="region of interest" description="Disordered" evidence="5">
    <location>
        <begin position="88"/>
        <end position="108"/>
    </location>
</feature>
<feature type="compositionally biased region" description="Basic and acidic residues" evidence="5">
    <location>
        <begin position="368"/>
        <end position="381"/>
    </location>
</feature>
<dbReference type="GO" id="GO:0050404">
    <property type="term" value="F:zeatin O-beta-D-xylosyltransferase activity"/>
    <property type="evidence" value="ECO:0007669"/>
    <property type="project" value="UniProtKB-ARBA"/>
</dbReference>